<comment type="caution">
    <text evidence="9">The sequence shown here is derived from an EMBL/GenBank/DDBJ whole genome shotgun (WGS) entry which is preliminary data.</text>
</comment>
<dbReference type="EMBL" id="BNAI01000002">
    <property type="protein sequence ID" value="GHF14246.1"/>
    <property type="molecule type" value="Genomic_DNA"/>
</dbReference>
<keyword evidence="4" id="KW-0378">Hydrolase</keyword>
<dbReference type="SUPFAM" id="SSF48317">
    <property type="entry name" value="Acid phosphatase/Vanadium-dependent haloperoxidase"/>
    <property type="match status" value="1"/>
</dbReference>
<feature type="domain" description="Phosphatidic acid phosphatase type 2/haloperoxidase" evidence="8">
    <location>
        <begin position="95"/>
        <end position="199"/>
    </location>
</feature>
<dbReference type="AlphaFoldDB" id="A0A8J3M1K1"/>
<dbReference type="SMART" id="SM00014">
    <property type="entry name" value="acidPPc"/>
    <property type="match status" value="1"/>
</dbReference>
<feature type="transmembrane region" description="Helical" evidence="7">
    <location>
        <begin position="145"/>
        <end position="168"/>
    </location>
</feature>
<dbReference type="PANTHER" id="PTHR14969:SF62">
    <property type="entry name" value="DECAPRENYLPHOSPHORYL-5-PHOSPHORIBOSE PHOSPHATASE RV3807C-RELATED"/>
    <property type="match status" value="1"/>
</dbReference>
<evidence type="ECO:0000313" key="10">
    <source>
        <dbReference type="Proteomes" id="UP000617531"/>
    </source>
</evidence>
<feature type="transmembrane region" description="Helical" evidence="7">
    <location>
        <begin position="97"/>
        <end position="117"/>
    </location>
</feature>
<reference evidence="9" key="2">
    <citation type="submission" date="2020-09" db="EMBL/GenBank/DDBJ databases">
        <authorList>
            <person name="Sun Q."/>
            <person name="Zhou Y."/>
        </authorList>
    </citation>
    <scope>NUCLEOTIDE SEQUENCE</scope>
    <source>
        <strain evidence="9">CGMCC 1.16548</strain>
    </source>
</reference>
<dbReference type="InterPro" id="IPR000326">
    <property type="entry name" value="PAP2/HPO"/>
</dbReference>
<gene>
    <name evidence="9" type="ORF">GCM10011600_13970</name>
</gene>
<evidence type="ECO:0000259" key="8">
    <source>
        <dbReference type="SMART" id="SM00014"/>
    </source>
</evidence>
<keyword evidence="6 7" id="KW-0472">Membrane</keyword>
<dbReference type="Pfam" id="PF01569">
    <property type="entry name" value="PAP2"/>
    <property type="match status" value="1"/>
</dbReference>
<evidence type="ECO:0000256" key="2">
    <source>
        <dbReference type="ARBA" id="ARBA00022475"/>
    </source>
</evidence>
<proteinExistence type="predicted"/>
<dbReference type="Gene3D" id="1.20.144.10">
    <property type="entry name" value="Phosphatidic acid phosphatase type 2/haloperoxidase"/>
    <property type="match status" value="1"/>
</dbReference>
<accession>A0A8J3M1K1</accession>
<keyword evidence="5 7" id="KW-1133">Transmembrane helix</keyword>
<dbReference type="CDD" id="cd03392">
    <property type="entry name" value="PAP2_like_2"/>
    <property type="match status" value="1"/>
</dbReference>
<feature type="transmembrane region" description="Helical" evidence="7">
    <location>
        <begin position="12"/>
        <end position="34"/>
    </location>
</feature>
<feature type="transmembrane region" description="Helical" evidence="7">
    <location>
        <begin position="68"/>
        <end position="90"/>
    </location>
</feature>
<evidence type="ECO:0000256" key="1">
    <source>
        <dbReference type="ARBA" id="ARBA00004651"/>
    </source>
</evidence>
<evidence type="ECO:0000256" key="5">
    <source>
        <dbReference type="ARBA" id="ARBA00022989"/>
    </source>
</evidence>
<feature type="transmembrane region" description="Helical" evidence="7">
    <location>
        <begin position="180"/>
        <end position="202"/>
    </location>
</feature>
<dbReference type="GO" id="GO:0016787">
    <property type="term" value="F:hydrolase activity"/>
    <property type="evidence" value="ECO:0007669"/>
    <property type="project" value="UniProtKB-KW"/>
</dbReference>
<keyword evidence="2" id="KW-1003">Cell membrane</keyword>
<sequence>MKSPAVGRGLPWRRIGGIAAGAGAVTVVLLGLLVRVQAIADEIDGQWMEEVLEMRGPGWEAVSRVFDFLGGGWFAVWLVPLAVAGVFLIVRRPWAALVFIAASALSAGLVQVLKALFGRERPADILLELDNGAYPSGHVANAATLAVLLVVVLGRWWLAVVGAVYVVLMALSRTYLGAHWVTDTVGGALLGASVALAAWAVFAPQLHRERTGAHASVGT</sequence>
<dbReference type="GO" id="GO:0005886">
    <property type="term" value="C:plasma membrane"/>
    <property type="evidence" value="ECO:0007669"/>
    <property type="project" value="UniProtKB-SubCell"/>
</dbReference>
<evidence type="ECO:0000256" key="3">
    <source>
        <dbReference type="ARBA" id="ARBA00022692"/>
    </source>
</evidence>
<keyword evidence="10" id="KW-1185">Reference proteome</keyword>
<dbReference type="InterPro" id="IPR036938">
    <property type="entry name" value="PAP2/HPO_sf"/>
</dbReference>
<protein>
    <recommendedName>
        <fullName evidence="8">Phosphatidic acid phosphatase type 2/haloperoxidase domain-containing protein</fullName>
    </recommendedName>
</protein>
<reference evidence="9" key="1">
    <citation type="journal article" date="2014" name="Int. J. Syst. Evol. Microbiol.">
        <title>Complete genome sequence of Corynebacterium casei LMG S-19264T (=DSM 44701T), isolated from a smear-ripened cheese.</title>
        <authorList>
            <consortium name="US DOE Joint Genome Institute (JGI-PGF)"/>
            <person name="Walter F."/>
            <person name="Albersmeier A."/>
            <person name="Kalinowski J."/>
            <person name="Ruckert C."/>
        </authorList>
    </citation>
    <scope>NUCLEOTIDE SEQUENCE</scope>
    <source>
        <strain evidence="9">CGMCC 1.16548</strain>
    </source>
</reference>
<comment type="subcellular location">
    <subcellularLocation>
        <location evidence="1">Cell membrane</location>
        <topology evidence="1">Multi-pass membrane protein</topology>
    </subcellularLocation>
</comment>
<dbReference type="Proteomes" id="UP000617531">
    <property type="component" value="Unassembled WGS sequence"/>
</dbReference>
<dbReference type="RefSeq" id="WP_191282751.1">
    <property type="nucleotide sequence ID" value="NZ_BNAI01000002.1"/>
</dbReference>
<dbReference type="PANTHER" id="PTHR14969">
    <property type="entry name" value="SPHINGOSINE-1-PHOSPHATE PHOSPHOHYDROLASE"/>
    <property type="match status" value="1"/>
</dbReference>
<name>A0A8J3M1K1_9MICO</name>
<organism evidence="9 10">
    <name type="scientific">Pseudolysinimonas yzui</name>
    <dbReference type="NCBI Taxonomy" id="2708254"/>
    <lineage>
        <taxon>Bacteria</taxon>
        <taxon>Bacillati</taxon>
        <taxon>Actinomycetota</taxon>
        <taxon>Actinomycetes</taxon>
        <taxon>Micrococcales</taxon>
        <taxon>Microbacteriaceae</taxon>
        <taxon>Pseudolysinimonas</taxon>
    </lineage>
</organism>
<evidence type="ECO:0000256" key="4">
    <source>
        <dbReference type="ARBA" id="ARBA00022801"/>
    </source>
</evidence>
<evidence type="ECO:0000256" key="7">
    <source>
        <dbReference type="SAM" id="Phobius"/>
    </source>
</evidence>
<evidence type="ECO:0000256" key="6">
    <source>
        <dbReference type="ARBA" id="ARBA00023136"/>
    </source>
</evidence>
<keyword evidence="3 7" id="KW-0812">Transmembrane</keyword>
<evidence type="ECO:0000313" key="9">
    <source>
        <dbReference type="EMBL" id="GHF14246.1"/>
    </source>
</evidence>